<evidence type="ECO:0000256" key="3">
    <source>
        <dbReference type="ARBA" id="ARBA00023125"/>
    </source>
</evidence>
<gene>
    <name evidence="9" type="ORF">RIMI_LOCUS4662304</name>
</gene>
<dbReference type="InterPro" id="IPR001766">
    <property type="entry name" value="Fork_head_dom"/>
</dbReference>
<feature type="DNA-binding region" description="Fork-head" evidence="7">
    <location>
        <begin position="65"/>
        <end position="143"/>
    </location>
</feature>
<comment type="subcellular location">
    <subcellularLocation>
        <location evidence="1 7">Nucleus</location>
    </subcellularLocation>
</comment>
<evidence type="ECO:0000256" key="2">
    <source>
        <dbReference type="ARBA" id="ARBA00023015"/>
    </source>
</evidence>
<dbReference type="PANTHER" id="PTHR47316">
    <property type="entry name" value="FORKHEAD BOX PROTEIN H1"/>
    <property type="match status" value="1"/>
</dbReference>
<evidence type="ECO:0000256" key="5">
    <source>
        <dbReference type="ARBA" id="ARBA00023163"/>
    </source>
</evidence>
<keyword evidence="6 7" id="KW-0539">Nucleus</keyword>
<dbReference type="PRINTS" id="PR00053">
    <property type="entry name" value="FORKHEAD"/>
</dbReference>
<dbReference type="InterPro" id="IPR047511">
    <property type="entry name" value="FH_FOXH1"/>
</dbReference>
<dbReference type="SMART" id="SM00339">
    <property type="entry name" value="FH"/>
    <property type="match status" value="1"/>
</dbReference>
<keyword evidence="10" id="KW-1185">Reference proteome</keyword>
<keyword evidence="3 7" id="KW-0238">DNA-binding</keyword>
<dbReference type="Pfam" id="PF00250">
    <property type="entry name" value="Forkhead"/>
    <property type="match status" value="1"/>
</dbReference>
<evidence type="ECO:0000256" key="4">
    <source>
        <dbReference type="ARBA" id="ARBA00023159"/>
    </source>
</evidence>
<dbReference type="PROSITE" id="PS50039">
    <property type="entry name" value="FORK_HEAD_3"/>
    <property type="match status" value="1"/>
</dbReference>
<evidence type="ECO:0000313" key="10">
    <source>
        <dbReference type="Proteomes" id="UP001176940"/>
    </source>
</evidence>
<dbReference type="InterPro" id="IPR052327">
    <property type="entry name" value="Activin_resp_transcr_regulator"/>
</dbReference>
<dbReference type="PROSITE" id="PS00658">
    <property type="entry name" value="FORK_HEAD_2"/>
    <property type="match status" value="1"/>
</dbReference>
<organism evidence="9 10">
    <name type="scientific">Ranitomeya imitator</name>
    <name type="common">mimic poison frog</name>
    <dbReference type="NCBI Taxonomy" id="111125"/>
    <lineage>
        <taxon>Eukaryota</taxon>
        <taxon>Metazoa</taxon>
        <taxon>Chordata</taxon>
        <taxon>Craniata</taxon>
        <taxon>Vertebrata</taxon>
        <taxon>Euteleostomi</taxon>
        <taxon>Amphibia</taxon>
        <taxon>Batrachia</taxon>
        <taxon>Anura</taxon>
        <taxon>Neobatrachia</taxon>
        <taxon>Hyloidea</taxon>
        <taxon>Dendrobatidae</taxon>
        <taxon>Dendrobatinae</taxon>
        <taxon>Ranitomeya</taxon>
    </lineage>
</organism>
<dbReference type="EMBL" id="CAUEEQ010007621">
    <property type="protein sequence ID" value="CAJ0931306.1"/>
    <property type="molecule type" value="Genomic_DNA"/>
</dbReference>
<proteinExistence type="predicted"/>
<dbReference type="Gene3D" id="1.10.10.10">
    <property type="entry name" value="Winged helix-like DNA-binding domain superfamily/Winged helix DNA-binding domain"/>
    <property type="match status" value="1"/>
</dbReference>
<feature type="domain" description="Fork-head" evidence="8">
    <location>
        <begin position="65"/>
        <end position="143"/>
    </location>
</feature>
<evidence type="ECO:0000256" key="7">
    <source>
        <dbReference type="PROSITE-ProRule" id="PRU00089"/>
    </source>
</evidence>
<keyword evidence="5" id="KW-0804">Transcription</keyword>
<keyword evidence="2" id="KW-0805">Transcription regulation</keyword>
<protein>
    <recommendedName>
        <fullName evidence="8">Fork-head domain-containing protein</fullName>
    </recommendedName>
</protein>
<dbReference type="PANTHER" id="PTHR47316:SF1">
    <property type="entry name" value="FORKHEAD BOX PROTEIN H1"/>
    <property type="match status" value="1"/>
</dbReference>
<sequence>MNSNLQSWEAINMSTPDVFSIDHLLQVDSNIDGGPRENAQCDQVIAPGKEEKASGRKKNYQRHPKPPYSYLAMIALVILSVPDKKLKLSQILEKIRNFFPIFKGRYQGWKDSVRHNLSSNDCFRKVLQDPHKPRAKGNFWTVDVSRIPPQAMKLQDTAVSRQDVYHPDLAPFIIHGHPYRPLDDQHPPLTNNTISMRPEPAAPSFTSSSPDPASYFPMFPWNLPMSYSSYVPPNVVTPPSIHPLVLYPNFPSLPLYNYPSPTNFISPFTSYCNPPYQILLPYDHNDPSPTGPGNEMLFCQFHSNINRNLLHQECIAAISRDHVAVSRDRHVIISRDRYVISSQCCNAFLGPERERLRRTSEAVINPNHHYPDCHRTRAIGKSERKAPEFEHLM</sequence>
<dbReference type="InterPro" id="IPR036390">
    <property type="entry name" value="WH_DNA-bd_sf"/>
</dbReference>
<name>A0ABN9L653_9NEOB</name>
<dbReference type="SUPFAM" id="SSF46785">
    <property type="entry name" value="Winged helix' DNA-binding domain"/>
    <property type="match status" value="1"/>
</dbReference>
<accession>A0ABN9L653</accession>
<evidence type="ECO:0000256" key="1">
    <source>
        <dbReference type="ARBA" id="ARBA00004123"/>
    </source>
</evidence>
<reference evidence="9" key="1">
    <citation type="submission" date="2023-07" db="EMBL/GenBank/DDBJ databases">
        <authorList>
            <person name="Stuckert A."/>
        </authorList>
    </citation>
    <scope>NUCLEOTIDE SEQUENCE</scope>
</reference>
<dbReference type="InterPro" id="IPR030456">
    <property type="entry name" value="TF_fork_head_CS_2"/>
</dbReference>
<dbReference type="Proteomes" id="UP001176940">
    <property type="component" value="Unassembled WGS sequence"/>
</dbReference>
<dbReference type="CDD" id="cd20022">
    <property type="entry name" value="FH_FOXH"/>
    <property type="match status" value="1"/>
</dbReference>
<dbReference type="InterPro" id="IPR036388">
    <property type="entry name" value="WH-like_DNA-bd_sf"/>
</dbReference>
<evidence type="ECO:0000256" key="6">
    <source>
        <dbReference type="ARBA" id="ARBA00023242"/>
    </source>
</evidence>
<evidence type="ECO:0000259" key="8">
    <source>
        <dbReference type="PROSITE" id="PS50039"/>
    </source>
</evidence>
<evidence type="ECO:0000313" key="9">
    <source>
        <dbReference type="EMBL" id="CAJ0931306.1"/>
    </source>
</evidence>
<keyword evidence="4" id="KW-0010">Activator</keyword>
<comment type="caution">
    <text evidence="9">The sequence shown here is derived from an EMBL/GenBank/DDBJ whole genome shotgun (WGS) entry which is preliminary data.</text>
</comment>